<keyword evidence="2" id="KW-1003">Cell membrane</keyword>
<evidence type="ECO:0000256" key="6">
    <source>
        <dbReference type="ARBA" id="ARBA00023136"/>
    </source>
</evidence>
<dbReference type="SUPFAM" id="SSF81321">
    <property type="entry name" value="Family A G protein-coupled receptor-like"/>
    <property type="match status" value="1"/>
</dbReference>
<protein>
    <recommendedName>
        <fullName evidence="11">G-protein coupled receptors family 1 profile domain-containing protein</fullName>
    </recommendedName>
</protein>
<keyword evidence="3 10" id="KW-0812">Transmembrane</keyword>
<dbReference type="Proteomes" id="UP000596742">
    <property type="component" value="Unassembled WGS sequence"/>
</dbReference>
<dbReference type="AlphaFoldDB" id="A0A8B6BG22"/>
<dbReference type="CDD" id="cd00637">
    <property type="entry name" value="7tm_classA_rhodopsin-like"/>
    <property type="match status" value="1"/>
</dbReference>
<dbReference type="InterPro" id="IPR017452">
    <property type="entry name" value="GPCR_Rhodpsn_7TM"/>
</dbReference>
<feature type="domain" description="G-protein coupled receptors family 1 profile" evidence="11">
    <location>
        <begin position="36"/>
        <end position="390"/>
    </location>
</feature>
<dbReference type="Pfam" id="PF00001">
    <property type="entry name" value="7tm_1"/>
    <property type="match status" value="1"/>
</dbReference>
<dbReference type="GO" id="GO:0005886">
    <property type="term" value="C:plasma membrane"/>
    <property type="evidence" value="ECO:0007669"/>
    <property type="project" value="UniProtKB-SubCell"/>
</dbReference>
<dbReference type="OrthoDB" id="6113385at2759"/>
<feature type="transmembrane region" description="Helical" evidence="10">
    <location>
        <begin position="374"/>
        <end position="393"/>
    </location>
</feature>
<feature type="compositionally biased region" description="Basic and acidic residues" evidence="9">
    <location>
        <begin position="229"/>
        <end position="240"/>
    </location>
</feature>
<keyword evidence="5" id="KW-0297">G-protein coupled receptor</keyword>
<accession>A0A8B6BG22</accession>
<evidence type="ECO:0000256" key="9">
    <source>
        <dbReference type="SAM" id="MobiDB-lite"/>
    </source>
</evidence>
<evidence type="ECO:0000256" key="4">
    <source>
        <dbReference type="ARBA" id="ARBA00022989"/>
    </source>
</evidence>
<evidence type="ECO:0000256" key="8">
    <source>
        <dbReference type="ARBA" id="ARBA00023224"/>
    </source>
</evidence>
<evidence type="ECO:0000313" key="13">
    <source>
        <dbReference type="Proteomes" id="UP000596742"/>
    </source>
</evidence>
<evidence type="ECO:0000256" key="1">
    <source>
        <dbReference type="ARBA" id="ARBA00004651"/>
    </source>
</evidence>
<feature type="compositionally biased region" description="Basic and acidic residues" evidence="9">
    <location>
        <begin position="304"/>
        <end position="313"/>
    </location>
</feature>
<evidence type="ECO:0000256" key="5">
    <source>
        <dbReference type="ARBA" id="ARBA00023040"/>
    </source>
</evidence>
<comment type="subcellular location">
    <subcellularLocation>
        <location evidence="1">Cell membrane</location>
        <topology evidence="1">Multi-pass membrane protein</topology>
    </subcellularLocation>
</comment>
<keyword evidence="4 10" id="KW-1133">Transmembrane helix</keyword>
<feature type="compositionally biased region" description="Polar residues" evidence="9">
    <location>
        <begin position="259"/>
        <end position="301"/>
    </location>
</feature>
<evidence type="ECO:0000256" key="3">
    <source>
        <dbReference type="ARBA" id="ARBA00022692"/>
    </source>
</evidence>
<feature type="transmembrane region" description="Helical" evidence="10">
    <location>
        <begin position="328"/>
        <end position="354"/>
    </location>
</feature>
<evidence type="ECO:0000256" key="2">
    <source>
        <dbReference type="ARBA" id="ARBA00022475"/>
    </source>
</evidence>
<evidence type="ECO:0000259" key="11">
    <source>
        <dbReference type="PROSITE" id="PS50262"/>
    </source>
</evidence>
<dbReference type="InterPro" id="IPR000276">
    <property type="entry name" value="GPCR_Rhodpsn"/>
</dbReference>
<keyword evidence="13" id="KW-1185">Reference proteome</keyword>
<feature type="region of interest" description="Disordered" evidence="9">
    <location>
        <begin position="224"/>
        <end position="320"/>
    </location>
</feature>
<feature type="transmembrane region" description="Helical" evidence="10">
    <location>
        <begin position="20"/>
        <end position="44"/>
    </location>
</feature>
<organism evidence="12 13">
    <name type="scientific">Mytilus galloprovincialis</name>
    <name type="common">Mediterranean mussel</name>
    <dbReference type="NCBI Taxonomy" id="29158"/>
    <lineage>
        <taxon>Eukaryota</taxon>
        <taxon>Metazoa</taxon>
        <taxon>Spiralia</taxon>
        <taxon>Lophotrochozoa</taxon>
        <taxon>Mollusca</taxon>
        <taxon>Bivalvia</taxon>
        <taxon>Autobranchia</taxon>
        <taxon>Pteriomorphia</taxon>
        <taxon>Mytilida</taxon>
        <taxon>Mytiloidea</taxon>
        <taxon>Mytilidae</taxon>
        <taxon>Mytilinae</taxon>
        <taxon>Mytilus</taxon>
    </lineage>
</organism>
<proteinExistence type="predicted"/>
<keyword evidence="6 10" id="KW-0472">Membrane</keyword>
<dbReference type="InterPro" id="IPR050569">
    <property type="entry name" value="TAAR"/>
</dbReference>
<dbReference type="PROSITE" id="PS50262">
    <property type="entry name" value="G_PROTEIN_RECEP_F1_2"/>
    <property type="match status" value="1"/>
</dbReference>
<feature type="transmembrane region" description="Helical" evidence="10">
    <location>
        <begin position="186"/>
        <end position="210"/>
    </location>
</feature>
<dbReference type="PANTHER" id="PTHR24249">
    <property type="entry name" value="HISTAMINE RECEPTOR-RELATED G-PROTEIN COUPLED RECEPTOR"/>
    <property type="match status" value="1"/>
</dbReference>
<feature type="transmembrane region" description="Helical" evidence="10">
    <location>
        <begin position="87"/>
        <end position="114"/>
    </location>
</feature>
<evidence type="ECO:0000313" key="12">
    <source>
        <dbReference type="EMBL" id="VDH90254.1"/>
    </source>
</evidence>
<reference evidence="12" key="1">
    <citation type="submission" date="2018-11" db="EMBL/GenBank/DDBJ databases">
        <authorList>
            <person name="Alioto T."/>
            <person name="Alioto T."/>
        </authorList>
    </citation>
    <scope>NUCLEOTIDE SEQUENCE</scope>
</reference>
<name>A0A8B6BG22_MYTGA</name>
<feature type="transmembrane region" description="Helical" evidence="10">
    <location>
        <begin position="135"/>
        <end position="154"/>
    </location>
</feature>
<comment type="caution">
    <text evidence="12">The sequence shown here is derived from an EMBL/GenBank/DDBJ whole genome shotgun (WGS) entry which is preliminary data.</text>
</comment>
<feature type="transmembrane region" description="Helical" evidence="10">
    <location>
        <begin position="56"/>
        <end position="75"/>
    </location>
</feature>
<gene>
    <name evidence="12" type="ORF">MGAL_10B010644</name>
</gene>
<dbReference type="PRINTS" id="PR00237">
    <property type="entry name" value="GPCRRHODOPSN"/>
</dbReference>
<dbReference type="Gene3D" id="1.20.1070.10">
    <property type="entry name" value="Rhodopsin 7-helix transmembrane proteins"/>
    <property type="match status" value="2"/>
</dbReference>
<dbReference type="PANTHER" id="PTHR24249:SF411">
    <property type="entry name" value="G-PROTEIN COUPLED RECEPTORS FAMILY 1 PROFILE DOMAIN-CONTAINING PROTEIN"/>
    <property type="match status" value="1"/>
</dbReference>
<evidence type="ECO:0000256" key="10">
    <source>
        <dbReference type="SAM" id="Phobius"/>
    </source>
</evidence>
<dbReference type="GO" id="GO:0004930">
    <property type="term" value="F:G protein-coupled receptor activity"/>
    <property type="evidence" value="ECO:0007669"/>
    <property type="project" value="UniProtKB-KW"/>
</dbReference>
<keyword evidence="7" id="KW-0675">Receptor</keyword>
<sequence length="408" mass="45686">MASIIGSTEDLEDRYSDIFLSHSVLIVIGAVIGVLGNGATVLFYSCRIKERGERYFIPLLAIVDLIACLDISTNYVMNNTYFYDYPSNIICCVTTFLQVFTSGLSAHILLIIGVQRYLLVCKPFGPKMTLFWKRVSLAVACLFTLTYSCPLLGLSGTVTIEDVFNNHTINTTTCRLTTVDAMPVTIYVGLIGLILVCNLVMTTILCIPVIKRIRMSMNKRSRNNILNSKMEDSISNHEVTETSLSKTSGPELRSDIITPGNTQLSENSKTLNTDFGQELSNDTSQKRNVSSIAVEQSSTNDNSSNEKRNKENINKSSKSKRSSVKKRISSMFVVIITAYVISYIPTVVCVILTYTIGNFNDTILSKGETIAWLYIARLIFVNHLVNPFIYCYFDVKLKRELKKCCKRE</sequence>
<keyword evidence="8" id="KW-0807">Transducer</keyword>
<evidence type="ECO:0000256" key="7">
    <source>
        <dbReference type="ARBA" id="ARBA00023170"/>
    </source>
</evidence>
<dbReference type="EMBL" id="UYJE01000108">
    <property type="protein sequence ID" value="VDH90254.1"/>
    <property type="molecule type" value="Genomic_DNA"/>
</dbReference>